<accession>A0ABS6TKB1</accession>
<dbReference type="EMBL" id="JAHUVW010000001">
    <property type="protein sequence ID" value="MBV7668636.1"/>
    <property type="molecule type" value="Genomic_DNA"/>
</dbReference>
<sequence>MIILDTCILEKIPFDSTSADLLKTIGASEVDVVAVPEIVMSELVSHRVVPQREKHEKAVEAFKNYKESSPWPVEGTAPVLDFGRLDDHWRKQWGEVVSVVETSADALREAFRREAMLLEPCKRVELDKRKYKIGGRDAAIWLTAVEYARNHRNETVIFVSANTNDFGDGSEYPYPMDRDVAGLTNFVHLTTFSDLISRLAMPSQVQEQVAHRALSAPAAARFIQFEARMELGFPRRRPGFRPLECTTWRLNPSQDGDGAGTLETIPAQGFVRSPYAGDGPMSDARRARSPRVKLSSVRDVKAHEIGGHVWCSATARWLISGLALEQQRGRLSASAVPAATTWETRVLFSPTHPDSPMTVLRSWPPKAATAVDFRKMPTLPSFEDAQTYNHRLRDRESSLAARRSETVVQRLLNEFGDTPLEVVMAGLNQRIHEDRALEGLVELEALGPEESDQDPTDD</sequence>
<dbReference type="Proteomes" id="UP000735541">
    <property type="component" value="Unassembled WGS sequence"/>
</dbReference>
<organism evidence="3 4">
    <name type="scientific">Streptomyces halstedii</name>
    <dbReference type="NCBI Taxonomy" id="1944"/>
    <lineage>
        <taxon>Bacteria</taxon>
        <taxon>Bacillati</taxon>
        <taxon>Actinomycetota</taxon>
        <taxon>Actinomycetes</taxon>
        <taxon>Kitasatosporales</taxon>
        <taxon>Streptomycetaceae</taxon>
        <taxon>Streptomyces</taxon>
    </lineage>
</organism>
<proteinExistence type="predicted"/>
<dbReference type="Pfam" id="PF16289">
    <property type="entry name" value="PIN_12"/>
    <property type="match status" value="1"/>
</dbReference>
<comment type="caution">
    <text evidence="3">The sequence shown here is derived from an EMBL/GenBank/DDBJ whole genome shotgun (WGS) entry which is preliminary data.</text>
</comment>
<evidence type="ECO:0000313" key="4">
    <source>
        <dbReference type="Proteomes" id="UP000735541"/>
    </source>
</evidence>
<evidence type="ECO:0000259" key="2">
    <source>
        <dbReference type="Pfam" id="PF16289"/>
    </source>
</evidence>
<evidence type="ECO:0000313" key="3">
    <source>
        <dbReference type="EMBL" id="MBV7668636.1"/>
    </source>
</evidence>
<reference evidence="3 4" key="1">
    <citation type="submission" date="2021-07" db="EMBL/GenBank/DDBJ databases">
        <title>Sequencing Streptomyces halstedii LGO-A4 genome an citrus endophytic actinomycete.</title>
        <authorList>
            <person name="Samborskyy M."/>
            <person name="Scott N."/>
            <person name="Deglau R."/>
            <person name="Dickens S."/>
            <person name="Oliveira L.G."/>
        </authorList>
    </citation>
    <scope>NUCLEOTIDE SEQUENCE [LARGE SCALE GENOMIC DNA]</scope>
    <source>
        <strain evidence="3 4">LGO-A4</strain>
    </source>
</reference>
<feature type="region of interest" description="Disordered" evidence="1">
    <location>
        <begin position="270"/>
        <end position="290"/>
    </location>
</feature>
<feature type="domain" description="DUF4935" evidence="2">
    <location>
        <begin position="2"/>
        <end position="166"/>
    </location>
</feature>
<dbReference type="InterPro" id="IPR032557">
    <property type="entry name" value="DUF4935"/>
</dbReference>
<evidence type="ECO:0000256" key="1">
    <source>
        <dbReference type="SAM" id="MobiDB-lite"/>
    </source>
</evidence>
<protein>
    <submittedName>
        <fullName evidence="3">DUF4935 domain-containing protein</fullName>
    </submittedName>
</protein>
<dbReference type="RefSeq" id="WP_228867306.1">
    <property type="nucleotide sequence ID" value="NZ_JAHUVW010000001.1"/>
</dbReference>
<keyword evidence="4" id="KW-1185">Reference proteome</keyword>
<name>A0ABS6TKB1_STRHA</name>
<gene>
    <name evidence="3" type="ORF">STHAL_03850</name>
</gene>